<evidence type="ECO:0000256" key="5">
    <source>
        <dbReference type="ARBA" id="ARBA00029447"/>
    </source>
</evidence>
<sequence length="571" mass="62605">MTLLRNLSVRFKIIVLLFIAILALASIWIVNYNTMNKMNENTVSMYQEQLLPVQWIESIRADNTQIFSDILEMIISDDPGVDGRMDIDISARTKEIQKLLDQYGKVNLDSYEKNNLESLNISWQQYMHVHARTIAIAEQLGKQNEAYDAYTTDLFPVRQQLDDILHKLSVHTEQVANQINQQNQQSFLHTKFVSIVIFAVAIFICAFIGMLIDGTIRKPIIQIQTVMKQAEAGDLTVQGNYRSKDEIGQLMRSFNSMITGLQVLIRQVRDNAISLAATAEQLQASSEHTSKASEQIAVSIQEMSAGTEIQVHSVDETVQTVEQMSASVQQIAASSQEVSTKASNALNTANQGSQAIHKTIQQMNSIHATVDQSAQTIRELGEQAHHIGTIVETISGIAAQTNLLALNAAIEAARAGEHGRGFSVVADEVRKLAEESSKSAKQISDYITSIHQKIGSVVKSMEQGTREVTTGIDVVQVAGQSFQNIQTAVQDVATQIKDVSASVQQMAAGAEQVVKAIASISTTADRSLSGVKIVSTATEEQLASMQEITASAHSLSMMADELEQLVKTFNV</sequence>
<feature type="transmembrane region" description="Helical" evidence="7">
    <location>
        <begin position="12"/>
        <end position="30"/>
    </location>
</feature>
<keyword evidence="4 6" id="KW-0807">Transducer</keyword>
<evidence type="ECO:0000256" key="4">
    <source>
        <dbReference type="ARBA" id="ARBA00023224"/>
    </source>
</evidence>
<evidence type="ECO:0000259" key="9">
    <source>
        <dbReference type="PROSITE" id="PS50885"/>
    </source>
</evidence>
<evidence type="ECO:0000313" key="10">
    <source>
        <dbReference type="EMBL" id="UOF91370.1"/>
    </source>
</evidence>
<feature type="domain" description="Methyl-accepting transducer" evidence="8">
    <location>
        <begin position="285"/>
        <end position="521"/>
    </location>
</feature>
<keyword evidence="3 7" id="KW-0472">Membrane</keyword>
<evidence type="ECO:0000256" key="3">
    <source>
        <dbReference type="ARBA" id="ARBA00023136"/>
    </source>
</evidence>
<comment type="similarity">
    <text evidence="5">Belongs to the methyl-accepting chemotaxis (MCP) protein family.</text>
</comment>
<feature type="domain" description="HAMP" evidence="9">
    <location>
        <begin position="214"/>
        <end position="266"/>
    </location>
</feature>
<keyword evidence="7" id="KW-0812">Transmembrane</keyword>
<dbReference type="Gene3D" id="6.10.340.10">
    <property type="match status" value="1"/>
</dbReference>
<name>A0ABY4CLM9_9BACL</name>
<evidence type="ECO:0000256" key="6">
    <source>
        <dbReference type="PROSITE-ProRule" id="PRU00284"/>
    </source>
</evidence>
<dbReference type="Gene3D" id="1.10.287.950">
    <property type="entry name" value="Methyl-accepting chemotaxis protein"/>
    <property type="match status" value="1"/>
</dbReference>
<dbReference type="SUPFAM" id="SSF58104">
    <property type="entry name" value="Methyl-accepting chemotaxis protein (MCP) signaling domain"/>
    <property type="match status" value="1"/>
</dbReference>
<protein>
    <submittedName>
        <fullName evidence="10">Methyl-accepting chemotaxis protein</fullName>
    </submittedName>
</protein>
<comment type="subcellular location">
    <subcellularLocation>
        <location evidence="1">Cell membrane</location>
    </subcellularLocation>
</comment>
<keyword evidence="2" id="KW-1003">Cell membrane</keyword>
<dbReference type="SMART" id="SM00304">
    <property type="entry name" value="HAMP"/>
    <property type="match status" value="1"/>
</dbReference>
<keyword evidence="11" id="KW-1185">Reference proteome</keyword>
<dbReference type="Pfam" id="PF12729">
    <property type="entry name" value="4HB_MCP_1"/>
    <property type="match status" value="1"/>
</dbReference>
<dbReference type="InterPro" id="IPR004090">
    <property type="entry name" value="Chemotax_Me-accpt_rcpt"/>
</dbReference>
<evidence type="ECO:0000313" key="11">
    <source>
        <dbReference type="Proteomes" id="UP000830167"/>
    </source>
</evidence>
<feature type="transmembrane region" description="Helical" evidence="7">
    <location>
        <begin position="192"/>
        <end position="212"/>
    </location>
</feature>
<dbReference type="Proteomes" id="UP000830167">
    <property type="component" value="Chromosome"/>
</dbReference>
<evidence type="ECO:0000256" key="2">
    <source>
        <dbReference type="ARBA" id="ARBA00022475"/>
    </source>
</evidence>
<accession>A0ABY4CLM9</accession>
<proteinExistence type="inferred from homology"/>
<dbReference type="PROSITE" id="PS50111">
    <property type="entry name" value="CHEMOTAXIS_TRANSDUC_2"/>
    <property type="match status" value="1"/>
</dbReference>
<gene>
    <name evidence="10" type="ORF">LSG31_03695</name>
</gene>
<keyword evidence="7" id="KW-1133">Transmembrane helix</keyword>
<dbReference type="PRINTS" id="PR00260">
    <property type="entry name" value="CHEMTRNSDUCR"/>
</dbReference>
<dbReference type="PANTHER" id="PTHR32089:SF112">
    <property type="entry name" value="LYSOZYME-LIKE PROTEIN-RELATED"/>
    <property type="match status" value="1"/>
</dbReference>
<dbReference type="EMBL" id="CP089291">
    <property type="protein sequence ID" value="UOF91370.1"/>
    <property type="molecule type" value="Genomic_DNA"/>
</dbReference>
<organism evidence="10 11">
    <name type="scientific">Fodinisporobacter ferrooxydans</name>
    <dbReference type="NCBI Taxonomy" id="2901836"/>
    <lineage>
        <taxon>Bacteria</taxon>
        <taxon>Bacillati</taxon>
        <taxon>Bacillota</taxon>
        <taxon>Bacilli</taxon>
        <taxon>Bacillales</taxon>
        <taxon>Alicyclobacillaceae</taxon>
        <taxon>Fodinisporobacter</taxon>
    </lineage>
</organism>
<dbReference type="InterPro" id="IPR003660">
    <property type="entry name" value="HAMP_dom"/>
</dbReference>
<dbReference type="PROSITE" id="PS50885">
    <property type="entry name" value="HAMP"/>
    <property type="match status" value="1"/>
</dbReference>
<reference evidence="10" key="1">
    <citation type="submission" date="2021-12" db="EMBL/GenBank/DDBJ databases">
        <title>Alicyclobacillaceae gen. nov., sp. nov., isolated from chalcocite enrichment system.</title>
        <authorList>
            <person name="Jiang Z."/>
        </authorList>
    </citation>
    <scope>NUCLEOTIDE SEQUENCE</scope>
    <source>
        <strain evidence="10">MYW30-H2</strain>
    </source>
</reference>
<dbReference type="Pfam" id="PF00015">
    <property type="entry name" value="MCPsignal"/>
    <property type="match status" value="1"/>
</dbReference>
<evidence type="ECO:0000256" key="1">
    <source>
        <dbReference type="ARBA" id="ARBA00004236"/>
    </source>
</evidence>
<dbReference type="RefSeq" id="WP_347438061.1">
    <property type="nucleotide sequence ID" value="NZ_CP089291.1"/>
</dbReference>
<dbReference type="InterPro" id="IPR024478">
    <property type="entry name" value="HlyB_4HB_MCP"/>
</dbReference>
<dbReference type="CDD" id="cd06225">
    <property type="entry name" value="HAMP"/>
    <property type="match status" value="1"/>
</dbReference>
<dbReference type="InterPro" id="IPR004089">
    <property type="entry name" value="MCPsignal_dom"/>
</dbReference>
<evidence type="ECO:0000256" key="7">
    <source>
        <dbReference type="SAM" id="Phobius"/>
    </source>
</evidence>
<dbReference type="SMART" id="SM00283">
    <property type="entry name" value="MA"/>
    <property type="match status" value="1"/>
</dbReference>
<dbReference type="PANTHER" id="PTHR32089">
    <property type="entry name" value="METHYL-ACCEPTING CHEMOTAXIS PROTEIN MCPB"/>
    <property type="match status" value="1"/>
</dbReference>
<dbReference type="Pfam" id="PF00672">
    <property type="entry name" value="HAMP"/>
    <property type="match status" value="1"/>
</dbReference>
<evidence type="ECO:0000259" key="8">
    <source>
        <dbReference type="PROSITE" id="PS50111"/>
    </source>
</evidence>
<dbReference type="CDD" id="cd11386">
    <property type="entry name" value="MCP_signal"/>
    <property type="match status" value="1"/>
</dbReference>